<dbReference type="eggNOG" id="ENOG5033MVV">
    <property type="taxonomic scope" value="Bacteria"/>
</dbReference>
<evidence type="ECO:0000313" key="2">
    <source>
        <dbReference type="EMBL" id="CCH51738.1"/>
    </source>
</evidence>
<feature type="transmembrane region" description="Helical" evidence="1">
    <location>
        <begin position="49"/>
        <end position="69"/>
    </location>
</feature>
<dbReference type="STRING" id="1185876.BN8_00681"/>
<sequence>MNNKIDETLRSLDGLERANPGPFFYTRVQARLDRHREGRTAKSWTFRPAWVAASLGLVLALNVSAVLMYQRQLTTHEQQQATETVADEWGIDPLSLDW</sequence>
<keyword evidence="1" id="KW-0472">Membrane</keyword>
<comment type="caution">
    <text evidence="2">The sequence shown here is derived from an EMBL/GenBank/DDBJ whole genome shotgun (WGS) entry which is preliminary data.</text>
</comment>
<evidence type="ECO:0000256" key="1">
    <source>
        <dbReference type="SAM" id="Phobius"/>
    </source>
</evidence>
<dbReference type="Proteomes" id="UP000009309">
    <property type="component" value="Unassembled WGS sequence"/>
</dbReference>
<name>I2GCW4_9BACT</name>
<reference evidence="2 3" key="1">
    <citation type="journal article" date="2012" name="J. Bacteriol.">
        <title>Genome Sequence of the Filamentous Bacterium Fibrisoma limi BUZ 3T.</title>
        <authorList>
            <person name="Filippini M."/>
            <person name="Qi W."/>
            <person name="Jaenicke S."/>
            <person name="Goesmann A."/>
            <person name="Smits T.H."/>
            <person name="Bagheri H.C."/>
        </authorList>
    </citation>
    <scope>NUCLEOTIDE SEQUENCE [LARGE SCALE GENOMIC DNA]</scope>
    <source>
        <strain evidence="3">BUZ 3T</strain>
    </source>
</reference>
<protein>
    <submittedName>
        <fullName evidence="2">Uncharacterized protein</fullName>
    </submittedName>
</protein>
<proteinExistence type="predicted"/>
<keyword evidence="3" id="KW-1185">Reference proteome</keyword>
<keyword evidence="1" id="KW-0812">Transmembrane</keyword>
<accession>I2GCW4</accession>
<dbReference type="EMBL" id="CAIT01000004">
    <property type="protein sequence ID" value="CCH51738.1"/>
    <property type="molecule type" value="Genomic_DNA"/>
</dbReference>
<evidence type="ECO:0000313" key="3">
    <source>
        <dbReference type="Proteomes" id="UP000009309"/>
    </source>
</evidence>
<dbReference type="AlphaFoldDB" id="I2GCW4"/>
<gene>
    <name evidence="2" type="ORF">BN8_00681</name>
</gene>
<organism evidence="2 3">
    <name type="scientific">Fibrisoma limi BUZ 3</name>
    <dbReference type="NCBI Taxonomy" id="1185876"/>
    <lineage>
        <taxon>Bacteria</taxon>
        <taxon>Pseudomonadati</taxon>
        <taxon>Bacteroidota</taxon>
        <taxon>Cytophagia</taxon>
        <taxon>Cytophagales</taxon>
        <taxon>Spirosomataceae</taxon>
        <taxon>Fibrisoma</taxon>
    </lineage>
</organism>
<keyword evidence="1" id="KW-1133">Transmembrane helix</keyword>